<keyword evidence="1" id="KW-0472">Membrane</keyword>
<comment type="caution">
    <text evidence="2">The sequence shown here is derived from an EMBL/GenBank/DDBJ whole genome shotgun (WGS) entry which is preliminary data.</text>
</comment>
<evidence type="ECO:0000313" key="3">
    <source>
        <dbReference type="Proteomes" id="UP001205861"/>
    </source>
</evidence>
<feature type="transmembrane region" description="Helical" evidence="1">
    <location>
        <begin position="26"/>
        <end position="44"/>
    </location>
</feature>
<sequence length="52" mass="5686">MTRSMSACSNAARWLLKDDGGSRMEFVLLAAIIVALGGLAFLALRRLTWTET</sequence>
<keyword evidence="1" id="KW-1133">Transmembrane helix</keyword>
<protein>
    <submittedName>
        <fullName evidence="2">Uncharacterized protein</fullName>
    </submittedName>
</protein>
<gene>
    <name evidence="2" type="ORF">NX773_15135</name>
</gene>
<keyword evidence="3" id="KW-1185">Reference proteome</keyword>
<keyword evidence="1" id="KW-0812">Transmembrane</keyword>
<evidence type="ECO:0000313" key="2">
    <source>
        <dbReference type="EMBL" id="MCS0609503.1"/>
    </source>
</evidence>
<dbReference type="Proteomes" id="UP001205861">
    <property type="component" value="Unassembled WGS sequence"/>
</dbReference>
<accession>A0ABT2BLW4</accession>
<proteinExistence type="predicted"/>
<dbReference type="RefSeq" id="WP_258857157.1">
    <property type="nucleotide sequence ID" value="NZ_JANUGV010000004.1"/>
</dbReference>
<dbReference type="EMBL" id="JANUGV010000004">
    <property type="protein sequence ID" value="MCS0609503.1"/>
    <property type="molecule type" value="Genomic_DNA"/>
</dbReference>
<organism evidence="2 3">
    <name type="scientific">Massilia solisilvae</name>
    <dbReference type="NCBI Taxonomy" id="1811225"/>
    <lineage>
        <taxon>Bacteria</taxon>
        <taxon>Pseudomonadati</taxon>
        <taxon>Pseudomonadota</taxon>
        <taxon>Betaproteobacteria</taxon>
        <taxon>Burkholderiales</taxon>
        <taxon>Oxalobacteraceae</taxon>
        <taxon>Telluria group</taxon>
        <taxon>Massilia</taxon>
    </lineage>
</organism>
<name>A0ABT2BLW4_9BURK</name>
<reference evidence="2 3" key="1">
    <citation type="submission" date="2022-08" db="EMBL/GenBank/DDBJ databases">
        <title>Reclassification of Massilia species as members of the genera Telluria, Duganella, Pseudoduganella, Mokoshia gen. nov. and Zemynaea gen. nov. using orthogonal and non-orthogonal genome-based approaches.</title>
        <authorList>
            <person name="Bowman J.P."/>
        </authorList>
    </citation>
    <scope>NUCLEOTIDE SEQUENCE [LARGE SCALE GENOMIC DNA]</scope>
    <source>
        <strain evidence="2 3">JCM 31607</strain>
    </source>
</reference>
<evidence type="ECO:0000256" key="1">
    <source>
        <dbReference type="SAM" id="Phobius"/>
    </source>
</evidence>